<proteinExistence type="inferred from homology"/>
<organism evidence="4 5">
    <name type="scientific">Microthyrium microscopicum</name>
    <dbReference type="NCBI Taxonomy" id="703497"/>
    <lineage>
        <taxon>Eukaryota</taxon>
        <taxon>Fungi</taxon>
        <taxon>Dikarya</taxon>
        <taxon>Ascomycota</taxon>
        <taxon>Pezizomycotina</taxon>
        <taxon>Dothideomycetes</taxon>
        <taxon>Dothideomycetes incertae sedis</taxon>
        <taxon>Microthyriales</taxon>
        <taxon>Microthyriaceae</taxon>
        <taxon>Microthyrium</taxon>
    </lineage>
</organism>
<keyword evidence="5" id="KW-1185">Reference proteome</keyword>
<dbReference type="CDD" id="cd05233">
    <property type="entry name" value="SDR_c"/>
    <property type="match status" value="1"/>
</dbReference>
<dbReference type="InterPro" id="IPR036291">
    <property type="entry name" value="NAD(P)-bd_dom_sf"/>
</dbReference>
<dbReference type="SUPFAM" id="SSF51735">
    <property type="entry name" value="NAD(P)-binding Rossmann-fold domains"/>
    <property type="match status" value="1"/>
</dbReference>
<dbReference type="PRINTS" id="PR00081">
    <property type="entry name" value="GDHRDH"/>
</dbReference>
<evidence type="ECO:0000256" key="2">
    <source>
        <dbReference type="ARBA" id="ARBA00022857"/>
    </source>
</evidence>
<dbReference type="PANTHER" id="PTHR43639:SF1">
    <property type="entry name" value="SHORT-CHAIN DEHYDROGENASE_REDUCTASE FAMILY PROTEIN"/>
    <property type="match status" value="1"/>
</dbReference>
<keyword evidence="3" id="KW-0560">Oxidoreductase</keyword>
<name>A0A6A6U7X8_9PEZI</name>
<dbReference type="EMBL" id="MU004237">
    <property type="protein sequence ID" value="KAF2667746.1"/>
    <property type="molecule type" value="Genomic_DNA"/>
</dbReference>
<dbReference type="Pfam" id="PF13561">
    <property type="entry name" value="adh_short_C2"/>
    <property type="match status" value="1"/>
</dbReference>
<dbReference type="InterPro" id="IPR020904">
    <property type="entry name" value="Sc_DH/Rdtase_CS"/>
</dbReference>
<dbReference type="PRINTS" id="PR00080">
    <property type="entry name" value="SDRFAMILY"/>
</dbReference>
<dbReference type="PROSITE" id="PS00061">
    <property type="entry name" value="ADH_SHORT"/>
    <property type="match status" value="1"/>
</dbReference>
<evidence type="ECO:0000256" key="3">
    <source>
        <dbReference type="ARBA" id="ARBA00023002"/>
    </source>
</evidence>
<comment type="similarity">
    <text evidence="1">Belongs to the short-chain dehydrogenases/reductases (SDR) family.</text>
</comment>
<keyword evidence="2" id="KW-0521">NADP</keyword>
<dbReference type="Proteomes" id="UP000799302">
    <property type="component" value="Unassembled WGS sequence"/>
</dbReference>
<accession>A0A6A6U7X8</accession>
<dbReference type="FunFam" id="3.40.50.720:FF:000084">
    <property type="entry name" value="Short-chain dehydrogenase reductase"/>
    <property type="match status" value="1"/>
</dbReference>
<sequence length="261" mass="27351">MVVADTLSLAGKVAIVTGSGRENGIGAAIATTLARNGASVVIHYVSSTSTARAENVANNITRTGGKAIVVRADLSTLEGAQKLTEETLKGFETDKIDILVNNAGYGNIHSTLDVPIEDIHKIVGINLYGPFYLNRTVVPHMPHGGRIINISSIVSKVGPGSMPVYGATKAALDNLTYSWAEEFGKSRGITVNSIAPGFVATDLTEDLVKVDSVLKGIMATTRAADRIGTTEDVADAVLLLVSEKSRWITGQWISVSGGMTG</sequence>
<evidence type="ECO:0000313" key="4">
    <source>
        <dbReference type="EMBL" id="KAF2667746.1"/>
    </source>
</evidence>
<dbReference type="GO" id="GO:0016491">
    <property type="term" value="F:oxidoreductase activity"/>
    <property type="evidence" value="ECO:0007669"/>
    <property type="project" value="UniProtKB-KW"/>
</dbReference>
<protein>
    <submittedName>
        <fullName evidence="4">NAD(P)-binding protein</fullName>
    </submittedName>
</protein>
<reference evidence="4" key="1">
    <citation type="journal article" date="2020" name="Stud. Mycol.">
        <title>101 Dothideomycetes genomes: a test case for predicting lifestyles and emergence of pathogens.</title>
        <authorList>
            <person name="Haridas S."/>
            <person name="Albert R."/>
            <person name="Binder M."/>
            <person name="Bloem J."/>
            <person name="Labutti K."/>
            <person name="Salamov A."/>
            <person name="Andreopoulos B."/>
            <person name="Baker S."/>
            <person name="Barry K."/>
            <person name="Bills G."/>
            <person name="Bluhm B."/>
            <person name="Cannon C."/>
            <person name="Castanera R."/>
            <person name="Culley D."/>
            <person name="Daum C."/>
            <person name="Ezra D."/>
            <person name="Gonzalez J."/>
            <person name="Henrissat B."/>
            <person name="Kuo A."/>
            <person name="Liang C."/>
            <person name="Lipzen A."/>
            <person name="Lutzoni F."/>
            <person name="Magnuson J."/>
            <person name="Mondo S."/>
            <person name="Nolan M."/>
            <person name="Ohm R."/>
            <person name="Pangilinan J."/>
            <person name="Park H.-J."/>
            <person name="Ramirez L."/>
            <person name="Alfaro M."/>
            <person name="Sun H."/>
            <person name="Tritt A."/>
            <person name="Yoshinaga Y."/>
            <person name="Zwiers L.-H."/>
            <person name="Turgeon B."/>
            <person name="Goodwin S."/>
            <person name="Spatafora J."/>
            <person name="Crous P."/>
            <person name="Grigoriev I."/>
        </authorList>
    </citation>
    <scope>NUCLEOTIDE SEQUENCE</scope>
    <source>
        <strain evidence="4">CBS 115976</strain>
    </source>
</reference>
<dbReference type="OrthoDB" id="47007at2759"/>
<dbReference type="PANTHER" id="PTHR43639">
    <property type="entry name" value="OXIDOREDUCTASE, SHORT-CHAIN DEHYDROGENASE/REDUCTASE FAMILY (AFU_ORTHOLOGUE AFUA_5G02870)"/>
    <property type="match status" value="1"/>
</dbReference>
<evidence type="ECO:0000313" key="5">
    <source>
        <dbReference type="Proteomes" id="UP000799302"/>
    </source>
</evidence>
<evidence type="ECO:0000256" key="1">
    <source>
        <dbReference type="ARBA" id="ARBA00006484"/>
    </source>
</evidence>
<dbReference type="AlphaFoldDB" id="A0A6A6U7X8"/>
<gene>
    <name evidence="4" type="ORF">BT63DRAFT_403327</name>
</gene>
<dbReference type="Gene3D" id="3.40.50.720">
    <property type="entry name" value="NAD(P)-binding Rossmann-like Domain"/>
    <property type="match status" value="1"/>
</dbReference>
<dbReference type="InterPro" id="IPR002347">
    <property type="entry name" value="SDR_fam"/>
</dbReference>